<dbReference type="InterPro" id="IPR013096">
    <property type="entry name" value="Cupin_2"/>
</dbReference>
<reference evidence="4 5" key="1">
    <citation type="submission" date="2019-03" db="EMBL/GenBank/DDBJ databases">
        <title>Draft Genome Sequence of Massilia arenosa sp. nov., a Novel Massilia Species Isolated from a Sandy-loam Maize Soil.</title>
        <authorList>
            <person name="Raths R."/>
            <person name="Peta V."/>
            <person name="Bucking H."/>
        </authorList>
    </citation>
    <scope>NUCLEOTIDE SEQUENCE [LARGE SCALE GENOMIC DNA]</scope>
    <source>
        <strain evidence="4 5">MC02</strain>
    </source>
</reference>
<dbReference type="PANTHER" id="PTHR35848">
    <property type="entry name" value="OXALATE-BINDING PROTEIN"/>
    <property type="match status" value="1"/>
</dbReference>
<evidence type="ECO:0000313" key="4">
    <source>
        <dbReference type="EMBL" id="TFW11613.1"/>
    </source>
</evidence>
<protein>
    <submittedName>
        <fullName evidence="4">Cupin domain-containing protein</fullName>
    </submittedName>
</protein>
<organism evidence="4 5">
    <name type="scientific">Zemynaea arenosa</name>
    <dbReference type="NCBI Taxonomy" id="2561931"/>
    <lineage>
        <taxon>Bacteria</taxon>
        <taxon>Pseudomonadati</taxon>
        <taxon>Pseudomonadota</taxon>
        <taxon>Betaproteobacteria</taxon>
        <taxon>Burkholderiales</taxon>
        <taxon>Oxalobacteraceae</taxon>
        <taxon>Telluria group</taxon>
        <taxon>Zemynaea</taxon>
    </lineage>
</organism>
<dbReference type="EMBL" id="SPVF01000256">
    <property type="protein sequence ID" value="TFW11613.1"/>
    <property type="molecule type" value="Genomic_DNA"/>
</dbReference>
<dbReference type="PANTHER" id="PTHR35848:SF6">
    <property type="entry name" value="CUPIN TYPE-2 DOMAIN-CONTAINING PROTEIN"/>
    <property type="match status" value="1"/>
</dbReference>
<evidence type="ECO:0000256" key="2">
    <source>
        <dbReference type="SAM" id="MobiDB-lite"/>
    </source>
</evidence>
<evidence type="ECO:0000313" key="5">
    <source>
        <dbReference type="Proteomes" id="UP000298438"/>
    </source>
</evidence>
<sequence>MTHPIVNIDELDPQPLPPQYAPHGPAAERYAGRLAAIGPRTGMQQLSGNLVALAPGFRAFPFHSHRVNEEMFIVLEGTGQVRIGPETYPIRAGDIIACPAGGPETAHQLINTGTTELRYLAFGTTRSPEVAEFPETGKYGVLIRDAQGDGVSELGLRTMGKLGQKVDYWEGN</sequence>
<dbReference type="CDD" id="cd02224">
    <property type="entry name" value="cupin_SPO2919-like"/>
    <property type="match status" value="1"/>
</dbReference>
<dbReference type="Gene3D" id="2.60.120.10">
    <property type="entry name" value="Jelly Rolls"/>
    <property type="match status" value="1"/>
</dbReference>
<feature type="domain" description="Cupin type-2" evidence="3">
    <location>
        <begin position="50"/>
        <end position="121"/>
    </location>
</feature>
<name>A0A4Y9RRV4_9BURK</name>
<dbReference type="AlphaFoldDB" id="A0A4Y9RRV4"/>
<dbReference type="SUPFAM" id="SSF51182">
    <property type="entry name" value="RmlC-like cupins"/>
    <property type="match status" value="1"/>
</dbReference>
<keyword evidence="5" id="KW-1185">Reference proteome</keyword>
<dbReference type="InterPro" id="IPR051610">
    <property type="entry name" value="GPI/OXD"/>
</dbReference>
<gene>
    <name evidence="4" type="ORF">E4L96_20865</name>
</gene>
<evidence type="ECO:0000259" key="3">
    <source>
        <dbReference type="Pfam" id="PF07883"/>
    </source>
</evidence>
<dbReference type="InterPro" id="IPR011051">
    <property type="entry name" value="RmlC_Cupin_sf"/>
</dbReference>
<evidence type="ECO:0000256" key="1">
    <source>
        <dbReference type="ARBA" id="ARBA00022723"/>
    </source>
</evidence>
<dbReference type="OrthoDB" id="116921at2"/>
<dbReference type="GO" id="GO:0046872">
    <property type="term" value="F:metal ion binding"/>
    <property type="evidence" value="ECO:0007669"/>
    <property type="project" value="UniProtKB-KW"/>
</dbReference>
<feature type="region of interest" description="Disordered" evidence="2">
    <location>
        <begin position="1"/>
        <end position="25"/>
    </location>
</feature>
<accession>A0A4Y9RRV4</accession>
<comment type="caution">
    <text evidence="4">The sequence shown here is derived from an EMBL/GenBank/DDBJ whole genome shotgun (WGS) entry which is preliminary data.</text>
</comment>
<dbReference type="Pfam" id="PF07883">
    <property type="entry name" value="Cupin_2"/>
    <property type="match status" value="1"/>
</dbReference>
<dbReference type="RefSeq" id="WP_135209147.1">
    <property type="nucleotide sequence ID" value="NZ_SPVF01000256.1"/>
</dbReference>
<keyword evidence="1" id="KW-0479">Metal-binding</keyword>
<dbReference type="InterPro" id="IPR014710">
    <property type="entry name" value="RmlC-like_jellyroll"/>
</dbReference>
<dbReference type="Proteomes" id="UP000298438">
    <property type="component" value="Unassembled WGS sequence"/>
</dbReference>
<proteinExistence type="predicted"/>